<name>A0A1M4W232_9FIRM</name>
<dbReference type="SUPFAM" id="SSF46689">
    <property type="entry name" value="Homeodomain-like"/>
    <property type="match status" value="2"/>
</dbReference>
<sequence length="413" mass="46587">MDIKDNSLNTSLQGLVNSLHSVSKIDVRFYDMDFDLAVFQVGGAIPEALSLDNIDLEHMKRSLISERDICCYYINSFRLEYVASGYYHQGALAGFLVVGPFLSLIPDLSFISDIIYKNKFPVSERNALRQFYQSLSVLSNNDINALSYAVSNMTAKEASPPKVAIADVSTPFKTVEALKDKVEENNAIVEARYEHEKRFLDSITMGDLDKVKDLNKKSAIFFSIPDRIPNDPTRSFKNLLFVLNTLCRTAARKGGVNPIYIHNLSEKFAIMIEKAPNLPFLKQLSEIIPIEYCELVQSHSTSGYSPIVRQAIDYINLNLESSLNLTEIADTIPANPSHLSRKFKAETGHTVTEYINLQRIKEAKLLLEQNDMSITDVAFIVGFNDLNYFTRVFKKMTQITPSQYAKTKNATET</sequence>
<accession>A0A1M4W232</accession>
<evidence type="ECO:0000256" key="1">
    <source>
        <dbReference type="ARBA" id="ARBA00023015"/>
    </source>
</evidence>
<gene>
    <name evidence="5" type="ORF">SAMN02746064_01138</name>
</gene>
<proteinExistence type="predicted"/>
<dbReference type="RefSeq" id="WP_073270120.1">
    <property type="nucleotide sequence ID" value="NZ_FQTU01000006.1"/>
</dbReference>
<keyword evidence="1" id="KW-0805">Transcription regulation</keyword>
<evidence type="ECO:0000259" key="4">
    <source>
        <dbReference type="PROSITE" id="PS01124"/>
    </source>
</evidence>
<dbReference type="GO" id="GO:0043565">
    <property type="term" value="F:sequence-specific DNA binding"/>
    <property type="evidence" value="ECO:0007669"/>
    <property type="project" value="InterPro"/>
</dbReference>
<dbReference type="AlphaFoldDB" id="A0A1M4W232"/>
<dbReference type="PANTHER" id="PTHR43280:SF2">
    <property type="entry name" value="HTH-TYPE TRANSCRIPTIONAL REGULATOR EXSA"/>
    <property type="match status" value="1"/>
</dbReference>
<dbReference type="InterPro" id="IPR009057">
    <property type="entry name" value="Homeodomain-like_sf"/>
</dbReference>
<keyword evidence="6" id="KW-1185">Reference proteome</keyword>
<reference evidence="5 6" key="1">
    <citation type="submission" date="2016-11" db="EMBL/GenBank/DDBJ databases">
        <authorList>
            <person name="Jaros S."/>
            <person name="Januszkiewicz K."/>
            <person name="Wedrychowicz H."/>
        </authorList>
    </citation>
    <scope>NUCLEOTIDE SEQUENCE [LARGE SCALE GENOMIC DNA]</scope>
    <source>
        <strain evidence="5 6">DSM 14828</strain>
    </source>
</reference>
<protein>
    <submittedName>
        <fullName evidence="5">AraC-type DNA-binding protein</fullName>
    </submittedName>
</protein>
<keyword evidence="2 5" id="KW-0238">DNA-binding</keyword>
<dbReference type="OrthoDB" id="247151at2"/>
<dbReference type="PANTHER" id="PTHR43280">
    <property type="entry name" value="ARAC-FAMILY TRANSCRIPTIONAL REGULATOR"/>
    <property type="match status" value="1"/>
</dbReference>
<dbReference type="Proteomes" id="UP000184251">
    <property type="component" value="Unassembled WGS sequence"/>
</dbReference>
<evidence type="ECO:0000256" key="2">
    <source>
        <dbReference type="ARBA" id="ARBA00023125"/>
    </source>
</evidence>
<dbReference type="PROSITE" id="PS01124">
    <property type="entry name" value="HTH_ARAC_FAMILY_2"/>
    <property type="match status" value="1"/>
</dbReference>
<dbReference type="GO" id="GO:0003700">
    <property type="term" value="F:DNA-binding transcription factor activity"/>
    <property type="evidence" value="ECO:0007669"/>
    <property type="project" value="InterPro"/>
</dbReference>
<organism evidence="5 6">
    <name type="scientific">Alkalibacter saccharofermentans DSM 14828</name>
    <dbReference type="NCBI Taxonomy" id="1120975"/>
    <lineage>
        <taxon>Bacteria</taxon>
        <taxon>Bacillati</taxon>
        <taxon>Bacillota</taxon>
        <taxon>Clostridia</taxon>
        <taxon>Eubacteriales</taxon>
        <taxon>Eubacteriaceae</taxon>
        <taxon>Alkalibacter</taxon>
    </lineage>
</organism>
<evidence type="ECO:0000256" key="3">
    <source>
        <dbReference type="ARBA" id="ARBA00023163"/>
    </source>
</evidence>
<dbReference type="InterPro" id="IPR020449">
    <property type="entry name" value="Tscrpt_reg_AraC-type_HTH"/>
</dbReference>
<keyword evidence="3" id="KW-0804">Transcription</keyword>
<dbReference type="PRINTS" id="PR00032">
    <property type="entry name" value="HTHARAC"/>
</dbReference>
<dbReference type="InterPro" id="IPR018062">
    <property type="entry name" value="HTH_AraC-typ_CS"/>
</dbReference>
<dbReference type="SMART" id="SM00342">
    <property type="entry name" value="HTH_ARAC"/>
    <property type="match status" value="1"/>
</dbReference>
<dbReference type="EMBL" id="FQTU01000006">
    <property type="protein sequence ID" value="SHE75269.1"/>
    <property type="molecule type" value="Genomic_DNA"/>
</dbReference>
<evidence type="ECO:0000313" key="5">
    <source>
        <dbReference type="EMBL" id="SHE75269.1"/>
    </source>
</evidence>
<dbReference type="InterPro" id="IPR018060">
    <property type="entry name" value="HTH_AraC"/>
</dbReference>
<dbReference type="STRING" id="1120975.SAMN02746064_01138"/>
<dbReference type="Gene3D" id="1.10.10.60">
    <property type="entry name" value="Homeodomain-like"/>
    <property type="match status" value="2"/>
</dbReference>
<dbReference type="PROSITE" id="PS00041">
    <property type="entry name" value="HTH_ARAC_FAMILY_1"/>
    <property type="match status" value="1"/>
</dbReference>
<feature type="domain" description="HTH araC/xylS-type" evidence="4">
    <location>
        <begin position="309"/>
        <end position="407"/>
    </location>
</feature>
<evidence type="ECO:0000313" key="6">
    <source>
        <dbReference type="Proteomes" id="UP000184251"/>
    </source>
</evidence>
<dbReference type="Pfam" id="PF12833">
    <property type="entry name" value="HTH_18"/>
    <property type="match status" value="1"/>
</dbReference>